<dbReference type="Proteomes" id="UP000242146">
    <property type="component" value="Unassembled WGS sequence"/>
</dbReference>
<feature type="transmembrane region" description="Helical" evidence="1">
    <location>
        <begin position="12"/>
        <end position="29"/>
    </location>
</feature>
<gene>
    <name evidence="2" type="ORF">DM01DRAFT_43775</name>
</gene>
<keyword evidence="3" id="KW-1185">Reference proteome</keyword>
<evidence type="ECO:0000256" key="1">
    <source>
        <dbReference type="SAM" id="Phobius"/>
    </source>
</evidence>
<keyword evidence="1" id="KW-0812">Transmembrane</keyword>
<dbReference type="EMBL" id="MCGT01000015">
    <property type="protein sequence ID" value="ORX53496.1"/>
    <property type="molecule type" value="Genomic_DNA"/>
</dbReference>
<dbReference type="AlphaFoldDB" id="A0A1X2GGW6"/>
<reference evidence="2 3" key="1">
    <citation type="submission" date="2016-07" db="EMBL/GenBank/DDBJ databases">
        <title>Pervasive Adenine N6-methylation of Active Genes in Fungi.</title>
        <authorList>
            <consortium name="DOE Joint Genome Institute"/>
            <person name="Mondo S.J."/>
            <person name="Dannebaum R.O."/>
            <person name="Kuo R.C."/>
            <person name="Labutti K."/>
            <person name="Haridas S."/>
            <person name="Kuo A."/>
            <person name="Salamov A."/>
            <person name="Ahrendt S.R."/>
            <person name="Lipzen A."/>
            <person name="Sullivan W."/>
            <person name="Andreopoulos W.B."/>
            <person name="Clum A."/>
            <person name="Lindquist E."/>
            <person name="Daum C."/>
            <person name="Ramamoorthy G.K."/>
            <person name="Gryganskyi A."/>
            <person name="Culley D."/>
            <person name="Magnuson J.K."/>
            <person name="James T.Y."/>
            <person name="O'Malley M.A."/>
            <person name="Stajich J.E."/>
            <person name="Spatafora J.W."/>
            <person name="Visel A."/>
            <person name="Grigoriev I.V."/>
        </authorList>
    </citation>
    <scope>NUCLEOTIDE SEQUENCE [LARGE SCALE GENOMIC DNA]</scope>
    <source>
        <strain evidence="2 3">NRRL 3301</strain>
    </source>
</reference>
<proteinExistence type="predicted"/>
<comment type="caution">
    <text evidence="2">The sequence shown here is derived from an EMBL/GenBank/DDBJ whole genome shotgun (WGS) entry which is preliminary data.</text>
</comment>
<accession>A0A1X2GGW6</accession>
<organism evidence="2 3">
    <name type="scientific">Hesseltinella vesiculosa</name>
    <dbReference type="NCBI Taxonomy" id="101127"/>
    <lineage>
        <taxon>Eukaryota</taxon>
        <taxon>Fungi</taxon>
        <taxon>Fungi incertae sedis</taxon>
        <taxon>Mucoromycota</taxon>
        <taxon>Mucoromycotina</taxon>
        <taxon>Mucoromycetes</taxon>
        <taxon>Mucorales</taxon>
        <taxon>Cunninghamellaceae</taxon>
        <taxon>Hesseltinella</taxon>
    </lineage>
</organism>
<sequence length="83" mass="9163">MNAGKSINGMYLNAVLLMYLMVVVYGVSVKSTQTNTPTRIAKTRVLSNVQKSMSRRSMRGSSVLPHCVPWCIDYAKSNGLHCP</sequence>
<name>A0A1X2GGW6_9FUNG</name>
<keyword evidence="1" id="KW-1133">Transmembrane helix</keyword>
<keyword evidence="1" id="KW-0472">Membrane</keyword>
<evidence type="ECO:0000313" key="2">
    <source>
        <dbReference type="EMBL" id="ORX53496.1"/>
    </source>
</evidence>
<evidence type="ECO:0000313" key="3">
    <source>
        <dbReference type="Proteomes" id="UP000242146"/>
    </source>
</evidence>
<protein>
    <submittedName>
        <fullName evidence="2">Uncharacterized protein</fullName>
    </submittedName>
</protein>